<dbReference type="PROSITE" id="PS50011">
    <property type="entry name" value="PROTEIN_KINASE_DOM"/>
    <property type="match status" value="1"/>
</dbReference>
<evidence type="ECO:0000256" key="11">
    <source>
        <dbReference type="ARBA" id="ARBA00023180"/>
    </source>
</evidence>
<dbReference type="InterPro" id="IPR001245">
    <property type="entry name" value="Ser-Thr/Tyr_kinase_cat_dom"/>
</dbReference>
<dbReference type="Pfam" id="PF07714">
    <property type="entry name" value="PK_Tyr_Ser-Thr"/>
    <property type="match status" value="1"/>
</dbReference>
<evidence type="ECO:0000256" key="14">
    <source>
        <dbReference type="SAM" id="Phobius"/>
    </source>
</evidence>
<dbReference type="InterPro" id="IPR045874">
    <property type="entry name" value="LRK10/LRL21-25-like"/>
</dbReference>
<dbReference type="InterPro" id="IPR017441">
    <property type="entry name" value="Protein_kinase_ATP_BS"/>
</dbReference>
<dbReference type="SMART" id="SM00220">
    <property type="entry name" value="S_TKc"/>
    <property type="match status" value="1"/>
</dbReference>
<dbReference type="EMBL" id="SPHZ02000011">
    <property type="protein sequence ID" value="KAF0890682.1"/>
    <property type="molecule type" value="Genomic_DNA"/>
</dbReference>
<comment type="subcellular location">
    <subcellularLocation>
        <location evidence="1">Membrane</location>
        <topology evidence="1">Single-pass type I membrane protein</topology>
    </subcellularLocation>
</comment>
<reference evidence="16 17" key="1">
    <citation type="submission" date="2019-11" db="EMBL/GenBank/DDBJ databases">
        <title>Whole genome sequence of Oryza granulata.</title>
        <authorList>
            <person name="Li W."/>
        </authorList>
    </citation>
    <scope>NUCLEOTIDE SEQUENCE [LARGE SCALE GENOMIC DNA]</scope>
    <source>
        <strain evidence="17">cv. Menghai</strain>
        <tissue evidence="16">Leaf</tissue>
    </source>
</reference>
<organism evidence="16 17">
    <name type="scientific">Oryza meyeriana var. granulata</name>
    <dbReference type="NCBI Taxonomy" id="110450"/>
    <lineage>
        <taxon>Eukaryota</taxon>
        <taxon>Viridiplantae</taxon>
        <taxon>Streptophyta</taxon>
        <taxon>Embryophyta</taxon>
        <taxon>Tracheophyta</taxon>
        <taxon>Spermatophyta</taxon>
        <taxon>Magnoliopsida</taxon>
        <taxon>Liliopsida</taxon>
        <taxon>Poales</taxon>
        <taxon>Poaceae</taxon>
        <taxon>BOP clade</taxon>
        <taxon>Oryzoideae</taxon>
        <taxon>Oryzeae</taxon>
        <taxon>Oryzinae</taxon>
        <taxon>Oryza</taxon>
        <taxon>Oryza meyeriana</taxon>
    </lineage>
</organism>
<keyword evidence="8 12" id="KW-0067">ATP-binding</keyword>
<dbReference type="Gene3D" id="3.30.200.20">
    <property type="entry name" value="Phosphorylase Kinase, domain 1"/>
    <property type="match status" value="1"/>
</dbReference>
<keyword evidence="3" id="KW-0808">Transferase</keyword>
<evidence type="ECO:0000256" key="3">
    <source>
        <dbReference type="ARBA" id="ARBA00022679"/>
    </source>
</evidence>
<sequence>MNTSLALAGIIIGGIAAILVLKFIMRCVEAKHAERARRQEALAPASGTYDSAAAAAGAPPHHHRVRVEMESVNRFLDDILREKPARFTPENLREFTGDYAERVGAGGFGVVYRGSFPNGVQVAVKILHSTLDRRAEEQFMAEVGTAARTYHINLVRLYGFCFDATTKALVYEYLENGSLDRILFDQEHHRGRRDGAGVEFDTLHGIVVGTARGVRYLHEECQHRIIHYDIKPGNVLLAADYAPKVADFGLAKLCNRDNTHLTMTGARGTPGYAAPELWLPLPVTHKCDVYSFGMLVFEILGRRRNLVSQHPAESQEWYPKWVWQRFDQGRFYEVMAASGIRRKDGEKAERMCMVALWCIQYQPEARPSMSSVVRMLEGEEQIARPVNPFTKQIDFG</sequence>
<dbReference type="AlphaFoldDB" id="A0A6G1BS67"/>
<keyword evidence="9 14" id="KW-1133">Transmembrane helix</keyword>
<dbReference type="GO" id="GO:0005524">
    <property type="term" value="F:ATP binding"/>
    <property type="evidence" value="ECO:0007669"/>
    <property type="project" value="UniProtKB-UniRule"/>
</dbReference>
<feature type="transmembrane region" description="Helical" evidence="14">
    <location>
        <begin position="6"/>
        <end position="25"/>
    </location>
</feature>
<evidence type="ECO:0000256" key="1">
    <source>
        <dbReference type="ARBA" id="ARBA00004479"/>
    </source>
</evidence>
<evidence type="ECO:0000259" key="15">
    <source>
        <dbReference type="PROSITE" id="PS50011"/>
    </source>
</evidence>
<evidence type="ECO:0000313" key="17">
    <source>
        <dbReference type="Proteomes" id="UP000479710"/>
    </source>
</evidence>
<keyword evidence="4 14" id="KW-0812">Transmembrane</keyword>
<dbReference type="InterPro" id="IPR008271">
    <property type="entry name" value="Ser/Thr_kinase_AS"/>
</dbReference>
<gene>
    <name evidence="16" type="ORF">E2562_004190</name>
</gene>
<evidence type="ECO:0000256" key="10">
    <source>
        <dbReference type="ARBA" id="ARBA00023136"/>
    </source>
</evidence>
<evidence type="ECO:0000256" key="6">
    <source>
        <dbReference type="ARBA" id="ARBA00022741"/>
    </source>
</evidence>
<dbReference type="GO" id="GO:0004674">
    <property type="term" value="F:protein serine/threonine kinase activity"/>
    <property type="evidence" value="ECO:0007669"/>
    <property type="project" value="UniProtKB-KW"/>
</dbReference>
<evidence type="ECO:0000256" key="7">
    <source>
        <dbReference type="ARBA" id="ARBA00022777"/>
    </source>
</evidence>
<evidence type="ECO:0000256" key="2">
    <source>
        <dbReference type="ARBA" id="ARBA00022527"/>
    </source>
</evidence>
<evidence type="ECO:0000256" key="13">
    <source>
        <dbReference type="RuleBase" id="RU000304"/>
    </source>
</evidence>
<evidence type="ECO:0000256" key="12">
    <source>
        <dbReference type="PROSITE-ProRule" id="PRU10141"/>
    </source>
</evidence>
<name>A0A6G1BS67_9ORYZ</name>
<evidence type="ECO:0000256" key="8">
    <source>
        <dbReference type="ARBA" id="ARBA00022840"/>
    </source>
</evidence>
<dbReference type="OrthoDB" id="4062651at2759"/>
<dbReference type="Proteomes" id="UP000479710">
    <property type="component" value="Unassembled WGS sequence"/>
</dbReference>
<evidence type="ECO:0000256" key="9">
    <source>
        <dbReference type="ARBA" id="ARBA00022989"/>
    </source>
</evidence>
<dbReference type="GO" id="GO:0016020">
    <property type="term" value="C:membrane"/>
    <property type="evidence" value="ECO:0007669"/>
    <property type="project" value="UniProtKB-SubCell"/>
</dbReference>
<keyword evidence="7" id="KW-0418">Kinase</keyword>
<dbReference type="PROSITE" id="PS00108">
    <property type="entry name" value="PROTEIN_KINASE_ST"/>
    <property type="match status" value="1"/>
</dbReference>
<dbReference type="InterPro" id="IPR011009">
    <property type="entry name" value="Kinase-like_dom_sf"/>
</dbReference>
<dbReference type="InterPro" id="IPR000719">
    <property type="entry name" value="Prot_kinase_dom"/>
</dbReference>
<evidence type="ECO:0000313" key="16">
    <source>
        <dbReference type="EMBL" id="KAF0890682.1"/>
    </source>
</evidence>
<keyword evidence="5" id="KW-0732">Signal</keyword>
<dbReference type="FunFam" id="1.10.510.10:FF:000537">
    <property type="entry name" value="Putative receptor-like protein kinase"/>
    <property type="match status" value="1"/>
</dbReference>
<protein>
    <recommendedName>
        <fullName evidence="15">Protein kinase domain-containing protein</fullName>
    </recommendedName>
</protein>
<keyword evidence="17" id="KW-1185">Reference proteome</keyword>
<feature type="binding site" evidence="12">
    <location>
        <position position="125"/>
    </location>
    <ligand>
        <name>ATP</name>
        <dbReference type="ChEBI" id="CHEBI:30616"/>
    </ligand>
</feature>
<evidence type="ECO:0000256" key="4">
    <source>
        <dbReference type="ARBA" id="ARBA00022692"/>
    </source>
</evidence>
<dbReference type="SUPFAM" id="SSF56112">
    <property type="entry name" value="Protein kinase-like (PK-like)"/>
    <property type="match status" value="1"/>
</dbReference>
<comment type="caution">
    <text evidence="16">The sequence shown here is derived from an EMBL/GenBank/DDBJ whole genome shotgun (WGS) entry which is preliminary data.</text>
</comment>
<accession>A0A6G1BS67</accession>
<dbReference type="PANTHER" id="PTHR27009">
    <property type="entry name" value="RUST RESISTANCE KINASE LR10-RELATED"/>
    <property type="match status" value="1"/>
</dbReference>
<proteinExistence type="inferred from homology"/>
<comment type="similarity">
    <text evidence="13">Belongs to the protein kinase superfamily.</text>
</comment>
<feature type="domain" description="Protein kinase" evidence="15">
    <location>
        <begin position="97"/>
        <end position="390"/>
    </location>
</feature>
<keyword evidence="11" id="KW-0325">Glycoprotein</keyword>
<keyword evidence="6 12" id="KW-0547">Nucleotide-binding</keyword>
<dbReference type="PROSITE" id="PS00107">
    <property type="entry name" value="PROTEIN_KINASE_ATP"/>
    <property type="match status" value="1"/>
</dbReference>
<keyword evidence="10 14" id="KW-0472">Membrane</keyword>
<dbReference type="Gene3D" id="1.10.510.10">
    <property type="entry name" value="Transferase(Phosphotransferase) domain 1"/>
    <property type="match status" value="1"/>
</dbReference>
<evidence type="ECO:0000256" key="5">
    <source>
        <dbReference type="ARBA" id="ARBA00022729"/>
    </source>
</evidence>
<keyword evidence="2 13" id="KW-0723">Serine/threonine-protein kinase</keyword>